<dbReference type="PANTHER" id="PTHR43479:SF11">
    <property type="entry name" value="ACREF_ENVCD OPERON REPRESSOR-RELATED"/>
    <property type="match status" value="1"/>
</dbReference>
<keyword evidence="1 2" id="KW-0238">DNA-binding</keyword>
<dbReference type="InterPro" id="IPR001647">
    <property type="entry name" value="HTH_TetR"/>
</dbReference>
<dbReference type="Gene3D" id="1.10.357.10">
    <property type="entry name" value="Tetracycline Repressor, domain 2"/>
    <property type="match status" value="1"/>
</dbReference>
<organism evidence="4 5">
    <name type="scientific">Xiamenia xianingshaonis</name>
    <dbReference type="NCBI Taxonomy" id="2682776"/>
    <lineage>
        <taxon>Bacteria</taxon>
        <taxon>Bacillati</taxon>
        <taxon>Actinomycetota</taxon>
        <taxon>Coriobacteriia</taxon>
        <taxon>Eggerthellales</taxon>
        <taxon>Eggerthellaceae</taxon>
        <taxon>Xiamenia</taxon>
    </lineage>
</organism>
<dbReference type="Pfam" id="PF00440">
    <property type="entry name" value="TetR_N"/>
    <property type="match status" value="1"/>
</dbReference>
<evidence type="ECO:0000256" key="2">
    <source>
        <dbReference type="PROSITE-ProRule" id="PRU00335"/>
    </source>
</evidence>
<dbReference type="RefSeq" id="WP_165059353.1">
    <property type="nucleotide sequence ID" value="NZ_WPCR01000011.1"/>
</dbReference>
<dbReference type="InterPro" id="IPR009057">
    <property type="entry name" value="Homeodomain-like_sf"/>
</dbReference>
<keyword evidence="5" id="KW-1185">Reference proteome</keyword>
<protein>
    <submittedName>
        <fullName evidence="4">TetR family transcriptional regulator</fullName>
    </submittedName>
</protein>
<dbReference type="Pfam" id="PF14278">
    <property type="entry name" value="TetR_C_8"/>
    <property type="match status" value="1"/>
</dbReference>
<gene>
    <name evidence="4" type="ORF">GMI68_08355</name>
</gene>
<name>A0ABX0IIU4_9ACTN</name>
<proteinExistence type="predicted"/>
<dbReference type="EMBL" id="WPCR01000011">
    <property type="protein sequence ID" value="NHM14767.1"/>
    <property type="molecule type" value="Genomic_DNA"/>
</dbReference>
<dbReference type="PROSITE" id="PS50977">
    <property type="entry name" value="HTH_TETR_2"/>
    <property type="match status" value="1"/>
</dbReference>
<dbReference type="InterPro" id="IPR039532">
    <property type="entry name" value="TetR_C_Firmicutes"/>
</dbReference>
<evidence type="ECO:0000259" key="3">
    <source>
        <dbReference type="PROSITE" id="PS50977"/>
    </source>
</evidence>
<comment type="caution">
    <text evidence="4">The sequence shown here is derived from an EMBL/GenBank/DDBJ whole genome shotgun (WGS) entry which is preliminary data.</text>
</comment>
<dbReference type="Proteomes" id="UP000636394">
    <property type="component" value="Unassembled WGS sequence"/>
</dbReference>
<evidence type="ECO:0000256" key="1">
    <source>
        <dbReference type="ARBA" id="ARBA00023125"/>
    </source>
</evidence>
<feature type="domain" description="HTH tetR-type" evidence="3">
    <location>
        <begin position="8"/>
        <end position="68"/>
    </location>
</feature>
<evidence type="ECO:0000313" key="4">
    <source>
        <dbReference type="EMBL" id="NHM14767.1"/>
    </source>
</evidence>
<sequence length="202" mass="23564">MSGHAVNNDVKGALERSFRQLVLERRYRSVSIGDICKEAHVSRNTFYDYFQNKEDLLATVFRNDAFRAIEQFHTMFSCDELRDIKQVEYTLVSKMYSGLLNEKELYSRLVLSMHGNDNSFIRAVTKVIYEFDRQHLKKIGYRGSERRADYVAYFFASSQAMIMEKWILDGFAMSASELATLYNNLTYSFWLEHFGASSGRAQ</sequence>
<feature type="DNA-binding region" description="H-T-H motif" evidence="2">
    <location>
        <begin position="31"/>
        <end position="50"/>
    </location>
</feature>
<dbReference type="PANTHER" id="PTHR43479">
    <property type="entry name" value="ACREF/ENVCD OPERON REPRESSOR-RELATED"/>
    <property type="match status" value="1"/>
</dbReference>
<dbReference type="InterPro" id="IPR050624">
    <property type="entry name" value="HTH-type_Tx_Regulator"/>
</dbReference>
<accession>A0ABX0IIU4</accession>
<dbReference type="SUPFAM" id="SSF46689">
    <property type="entry name" value="Homeodomain-like"/>
    <property type="match status" value="1"/>
</dbReference>
<reference evidence="4 5" key="1">
    <citation type="submission" date="2019-11" db="EMBL/GenBank/DDBJ databases">
        <title>Eggerthellaceae novel genus isolated from the rectal contents of marmort.</title>
        <authorList>
            <person name="Zhang G."/>
        </authorList>
    </citation>
    <scope>NUCLEOTIDE SEQUENCE [LARGE SCALE GENOMIC DNA]</scope>
    <source>
        <strain evidence="5">zg-886</strain>
    </source>
</reference>
<evidence type="ECO:0000313" key="5">
    <source>
        <dbReference type="Proteomes" id="UP000636394"/>
    </source>
</evidence>